<dbReference type="GO" id="GO:0005634">
    <property type="term" value="C:nucleus"/>
    <property type="evidence" value="ECO:0007669"/>
    <property type="project" value="TreeGrafter"/>
</dbReference>
<name>A0A1B1DWY3_9APIC</name>
<feature type="compositionally biased region" description="Basic and acidic residues" evidence="1">
    <location>
        <begin position="203"/>
        <end position="234"/>
    </location>
</feature>
<accession>A0A1B1DWY3</accession>
<dbReference type="InterPro" id="IPR006735">
    <property type="entry name" value="Rtf2"/>
</dbReference>
<evidence type="ECO:0000313" key="3">
    <source>
        <dbReference type="Proteomes" id="UP000092716"/>
    </source>
</evidence>
<dbReference type="Proteomes" id="UP000092716">
    <property type="component" value="Chromosome 7"/>
</dbReference>
<evidence type="ECO:0008006" key="4">
    <source>
        <dbReference type="Google" id="ProtNLM"/>
    </source>
</evidence>
<dbReference type="PANTHER" id="PTHR12775">
    <property type="entry name" value="PROTEIN C20ORF43 HOMOLOG"/>
    <property type="match status" value="1"/>
</dbReference>
<evidence type="ECO:0000256" key="1">
    <source>
        <dbReference type="SAM" id="MobiDB-lite"/>
    </source>
</evidence>
<reference evidence="3" key="1">
    <citation type="submission" date="2016-06" db="EMBL/GenBank/DDBJ databases">
        <title>First high quality genome sequence of Plasmodium coatneyi using continuous long reads from single molecule, real-time sequencing.</title>
        <authorList>
            <person name="Chien J.-T."/>
            <person name="Pakala S.B."/>
            <person name="Geraldo J.A."/>
            <person name="Lapp S.A."/>
            <person name="Barnwell J.W."/>
            <person name="Kissinger J.C."/>
            <person name="Galinski M.R."/>
            <person name="Humphrey J.C."/>
        </authorList>
    </citation>
    <scope>NUCLEOTIDE SEQUENCE [LARGE SCALE GENOMIC DNA]</scope>
    <source>
        <strain evidence="3">Hackeri</strain>
    </source>
</reference>
<dbReference type="EMBL" id="CP016245">
    <property type="protein sequence ID" value="ANQ07268.1"/>
    <property type="molecule type" value="Genomic_DNA"/>
</dbReference>
<sequence length="234" mass="26329">MGGDGGSLPQRVDLVRMKHKKLNESTGSLGYGKNTLVTVNQGRSNKKELKEHYMSHCAISQESLKEPFFCCRLGYLYNTEHILSLILARQGKKKKKKRKMEDPHYEAFAHIGSLKDLVLCKNKLNEENKLVCSISNEIINPSSGAMCLFSCGCVFSKKVFSNANIAKENACTACNTKFDPSDVIEIANVEQPLIGKSKKKMKTKSEQVDKAERNDKSETDKNRHTEHKEQDSNK</sequence>
<dbReference type="GO" id="GO:0006274">
    <property type="term" value="P:DNA replication termination"/>
    <property type="evidence" value="ECO:0007669"/>
    <property type="project" value="TreeGrafter"/>
</dbReference>
<dbReference type="OrthoDB" id="247013at2759"/>
<organism evidence="2 3">
    <name type="scientific">Plasmodium coatneyi</name>
    <dbReference type="NCBI Taxonomy" id="208452"/>
    <lineage>
        <taxon>Eukaryota</taxon>
        <taxon>Sar</taxon>
        <taxon>Alveolata</taxon>
        <taxon>Apicomplexa</taxon>
        <taxon>Aconoidasida</taxon>
        <taxon>Haemosporida</taxon>
        <taxon>Plasmodiidae</taxon>
        <taxon>Plasmodium</taxon>
    </lineage>
</organism>
<dbReference type="GeneID" id="30908375"/>
<dbReference type="AlphaFoldDB" id="A0A1B1DWY3"/>
<dbReference type="PANTHER" id="PTHR12775:SF0">
    <property type="entry name" value="REPLICATION TERMINATION FACTOR 2"/>
    <property type="match status" value="1"/>
</dbReference>
<dbReference type="Pfam" id="PF04641">
    <property type="entry name" value="Rtf2"/>
    <property type="match status" value="1"/>
</dbReference>
<keyword evidence="3" id="KW-1185">Reference proteome</keyword>
<gene>
    <name evidence="2" type="ORF">PCOAH_00016490</name>
</gene>
<feature type="region of interest" description="Disordered" evidence="1">
    <location>
        <begin position="195"/>
        <end position="234"/>
    </location>
</feature>
<dbReference type="KEGG" id="pcot:PCOAH_00016490"/>
<protein>
    <recommendedName>
        <fullName evidence="4">Replication termination factor</fullName>
    </recommendedName>
</protein>
<evidence type="ECO:0000313" key="2">
    <source>
        <dbReference type="EMBL" id="ANQ07268.1"/>
    </source>
</evidence>
<dbReference type="RefSeq" id="XP_019913963.1">
    <property type="nucleotide sequence ID" value="XM_020058458.1"/>
</dbReference>
<dbReference type="VEuPathDB" id="PlasmoDB:PCOAH_00016490"/>
<proteinExistence type="predicted"/>